<accession>A0A4R5QEJ4</accession>
<reference evidence="1 2" key="1">
    <citation type="journal article" date="2016" name="J. Microbiol.">
        <title>Dankookia rubra gen. nov., sp. nov., an alphaproteobacterium isolated from sediment of a shallow stream.</title>
        <authorList>
            <person name="Kim W.H."/>
            <person name="Kim D.H."/>
            <person name="Kang K."/>
            <person name="Ahn T.Y."/>
        </authorList>
    </citation>
    <scope>NUCLEOTIDE SEQUENCE [LARGE SCALE GENOMIC DNA]</scope>
    <source>
        <strain evidence="1 2">JCM30602</strain>
    </source>
</reference>
<dbReference type="AlphaFoldDB" id="A0A4R5QEJ4"/>
<protein>
    <submittedName>
        <fullName evidence="1">Uncharacterized protein</fullName>
    </submittedName>
</protein>
<dbReference type="OrthoDB" id="7276308at2"/>
<organism evidence="1 2">
    <name type="scientific">Dankookia rubra</name>
    <dbReference type="NCBI Taxonomy" id="1442381"/>
    <lineage>
        <taxon>Bacteria</taxon>
        <taxon>Pseudomonadati</taxon>
        <taxon>Pseudomonadota</taxon>
        <taxon>Alphaproteobacteria</taxon>
        <taxon>Acetobacterales</taxon>
        <taxon>Roseomonadaceae</taxon>
        <taxon>Dankookia</taxon>
    </lineage>
</organism>
<name>A0A4R5QEJ4_9PROT</name>
<evidence type="ECO:0000313" key="2">
    <source>
        <dbReference type="Proteomes" id="UP000295096"/>
    </source>
</evidence>
<comment type="caution">
    <text evidence="1">The sequence shown here is derived from an EMBL/GenBank/DDBJ whole genome shotgun (WGS) entry which is preliminary data.</text>
</comment>
<dbReference type="Proteomes" id="UP000295096">
    <property type="component" value="Unassembled WGS sequence"/>
</dbReference>
<dbReference type="EMBL" id="SMSJ01000026">
    <property type="protein sequence ID" value="TDH61098.1"/>
    <property type="molecule type" value="Genomic_DNA"/>
</dbReference>
<keyword evidence="2" id="KW-1185">Reference proteome</keyword>
<proteinExistence type="predicted"/>
<sequence>MSKHLLVAVNIQPTQPRYFVGYKDDGALCETIWTNDCWKARWFDAEDAEIEALLLSTCCPSYRVEKRQVSGAGV</sequence>
<gene>
    <name evidence="1" type="ORF">E2C06_18500</name>
</gene>
<evidence type="ECO:0000313" key="1">
    <source>
        <dbReference type="EMBL" id="TDH61098.1"/>
    </source>
</evidence>
<dbReference type="RefSeq" id="WP_133290094.1">
    <property type="nucleotide sequence ID" value="NZ_SMSJ01000026.1"/>
</dbReference>